<dbReference type="GO" id="GO:0003677">
    <property type="term" value="F:DNA binding"/>
    <property type="evidence" value="ECO:0007669"/>
    <property type="project" value="InterPro"/>
</dbReference>
<dbReference type="AlphaFoldDB" id="A0A845FYY9"/>
<dbReference type="InterPro" id="IPR000792">
    <property type="entry name" value="Tscrpt_reg_LuxR_C"/>
</dbReference>
<comment type="caution">
    <text evidence="2">The sequence shown here is derived from an EMBL/GenBank/DDBJ whole genome shotgun (WGS) entry which is preliminary data.</text>
</comment>
<reference evidence="2 3" key="1">
    <citation type="submission" date="2020-01" db="EMBL/GenBank/DDBJ databases">
        <title>Novel species isolated from a subtropical stream in China.</title>
        <authorList>
            <person name="Lu H."/>
        </authorList>
    </citation>
    <scope>NUCLEOTIDE SEQUENCE [LARGE SCALE GENOMIC DNA]</scope>
    <source>
        <strain evidence="2 3">FT82W</strain>
    </source>
</reference>
<dbReference type="InterPro" id="IPR016032">
    <property type="entry name" value="Sig_transdc_resp-reg_C-effctor"/>
</dbReference>
<proteinExistence type="predicted"/>
<feature type="domain" description="HTH luxR-type" evidence="1">
    <location>
        <begin position="318"/>
        <end position="375"/>
    </location>
</feature>
<dbReference type="GO" id="GO:0006355">
    <property type="term" value="P:regulation of DNA-templated transcription"/>
    <property type="evidence" value="ECO:0007669"/>
    <property type="project" value="InterPro"/>
</dbReference>
<evidence type="ECO:0000259" key="1">
    <source>
        <dbReference type="SMART" id="SM00421"/>
    </source>
</evidence>
<sequence length="384" mass="42105">MKNRLVEGDIVPAQSSPEDRVVEHLYDGVLRPEAWNEALNALCKLAACEHAALTSWDRATNVGGVHESVGLPADCRRQFVDHYCALDPARDRMDDFQIGDWYVDHVHVGTHAMQRSAFYQDFLRHFDLGSIAATPLERDDGGESFLVFQYDLQYARRCQMPSSALSRVVPHIRRALQLRRRFTVLETENSLRSTVLNQLRLPLMVVDAGGRILMANAGAEAALARHANLRLTRGRLAISGRDGARWSALLAAACTAAPRVAGGMRLQSGTGPGVTQILMTPLPPGWSPSNRESGPLALILLQDQRHPHEVPAALLQQLYSLTPSELRVARGILRGEAPRDTAQRLGVSIATVRTQLSAVFQKTGTSRQAELAQLLGTFAVLGAH</sequence>
<dbReference type="SUPFAM" id="SSF46894">
    <property type="entry name" value="C-terminal effector domain of the bipartite response regulators"/>
    <property type="match status" value="1"/>
</dbReference>
<gene>
    <name evidence="2" type="ORF">GTP91_08820</name>
</gene>
<name>A0A845FYY9_9BURK</name>
<dbReference type="Proteomes" id="UP000470302">
    <property type="component" value="Unassembled WGS sequence"/>
</dbReference>
<dbReference type="Gene3D" id="1.10.10.10">
    <property type="entry name" value="Winged helix-like DNA-binding domain superfamily/Winged helix DNA-binding domain"/>
    <property type="match status" value="1"/>
</dbReference>
<evidence type="ECO:0000313" key="3">
    <source>
        <dbReference type="Proteomes" id="UP000470302"/>
    </source>
</evidence>
<organism evidence="2 3">
    <name type="scientific">Duganella vulcania</name>
    <dbReference type="NCBI Taxonomy" id="2692166"/>
    <lineage>
        <taxon>Bacteria</taxon>
        <taxon>Pseudomonadati</taxon>
        <taxon>Pseudomonadota</taxon>
        <taxon>Betaproteobacteria</taxon>
        <taxon>Burkholderiales</taxon>
        <taxon>Oxalobacteraceae</taxon>
        <taxon>Telluria group</taxon>
        <taxon>Duganella</taxon>
    </lineage>
</organism>
<accession>A0A845FYY9</accession>
<evidence type="ECO:0000313" key="2">
    <source>
        <dbReference type="EMBL" id="MYM87284.1"/>
    </source>
</evidence>
<dbReference type="InterPro" id="IPR036388">
    <property type="entry name" value="WH-like_DNA-bd_sf"/>
</dbReference>
<dbReference type="SMART" id="SM00421">
    <property type="entry name" value="HTH_LUXR"/>
    <property type="match status" value="1"/>
</dbReference>
<protein>
    <recommendedName>
        <fullName evidence="1">HTH luxR-type domain-containing protein</fullName>
    </recommendedName>
</protein>
<dbReference type="EMBL" id="WWCW01000020">
    <property type="protein sequence ID" value="MYM87284.1"/>
    <property type="molecule type" value="Genomic_DNA"/>
</dbReference>